<dbReference type="NCBIfam" id="TIGR01164">
    <property type="entry name" value="rplP_bact"/>
    <property type="match status" value="1"/>
</dbReference>
<comment type="similarity">
    <text evidence="1 6 7">Belongs to the universal ribosomal protein uL16 family.</text>
</comment>
<dbReference type="STRING" id="29559.NPL3_02690"/>
<dbReference type="FunFam" id="3.90.1170.10:FF:000001">
    <property type="entry name" value="50S ribosomal protein L16"/>
    <property type="match status" value="1"/>
</dbReference>
<evidence type="ECO:0000313" key="11">
    <source>
        <dbReference type="EMBL" id="TDU95367.1"/>
    </source>
</evidence>
<comment type="subunit">
    <text evidence="6 8">Part of the 50S ribosomal subunit.</text>
</comment>
<reference evidence="9 12" key="1">
    <citation type="submission" date="2014-06" db="EMBL/GenBank/DDBJ databases">
        <title>The Whole Genome Sequence of Mycoplasma hyosynoviae strain ATCC 27095.</title>
        <authorList>
            <person name="Calcutt M.J."/>
            <person name="Foecking M.F."/>
        </authorList>
    </citation>
    <scope>NUCLEOTIDE SEQUENCE [LARGE SCALE GENOMIC DNA]</scope>
    <source>
        <strain evidence="9 12">M60</strain>
    </source>
</reference>
<dbReference type="EMBL" id="CP008748">
    <property type="protein sequence ID" value="ASI53914.1"/>
    <property type="molecule type" value="Genomic_DNA"/>
</dbReference>
<accession>A0A063YF12</accession>
<dbReference type="Proteomes" id="UP000264882">
    <property type="component" value="Chromosome"/>
</dbReference>
<dbReference type="InterPro" id="IPR020798">
    <property type="entry name" value="Ribosomal_uL16_CS"/>
</dbReference>
<dbReference type="Proteomes" id="UP000294882">
    <property type="component" value="Unassembled WGS sequence"/>
</dbReference>
<evidence type="ECO:0000313" key="10">
    <source>
        <dbReference type="EMBL" id="MDI3048201.1"/>
    </source>
</evidence>
<dbReference type="GO" id="GO:0006412">
    <property type="term" value="P:translation"/>
    <property type="evidence" value="ECO:0007669"/>
    <property type="project" value="UniProtKB-UniRule"/>
</dbReference>
<dbReference type="RefSeq" id="WP_036443265.1">
    <property type="nucleotide sequence ID" value="NZ_CP008748.1"/>
</dbReference>
<dbReference type="GO" id="GO:0022625">
    <property type="term" value="C:cytosolic large ribosomal subunit"/>
    <property type="evidence" value="ECO:0007669"/>
    <property type="project" value="TreeGrafter"/>
</dbReference>
<name>A0A063YF12_9BACT</name>
<evidence type="ECO:0000256" key="6">
    <source>
        <dbReference type="HAMAP-Rule" id="MF_01342"/>
    </source>
</evidence>
<dbReference type="InterPro" id="IPR036920">
    <property type="entry name" value="Ribosomal_uL16_sf"/>
</dbReference>
<keyword evidence="6 8" id="KW-0694">RNA-binding</keyword>
<dbReference type="HAMAP" id="MF_01342">
    <property type="entry name" value="Ribosomal_uL16"/>
    <property type="match status" value="1"/>
</dbReference>
<dbReference type="AlphaFoldDB" id="A0A063YF12"/>
<dbReference type="EMBL" id="JASBCP010000005">
    <property type="protein sequence ID" value="MDI3048201.1"/>
    <property type="molecule type" value="Genomic_DNA"/>
</dbReference>
<dbReference type="OrthoDB" id="9802589at2"/>
<organism evidence="11 13">
    <name type="scientific">Metamycoplasma hyosynoviae</name>
    <dbReference type="NCBI Taxonomy" id="29559"/>
    <lineage>
        <taxon>Bacteria</taxon>
        <taxon>Bacillati</taxon>
        <taxon>Mycoplasmatota</taxon>
        <taxon>Mycoplasmoidales</taxon>
        <taxon>Metamycoplasmataceae</taxon>
        <taxon>Metamycoplasma</taxon>
    </lineage>
</organism>
<dbReference type="EMBL" id="SOCH01000007">
    <property type="protein sequence ID" value="TDU95367.1"/>
    <property type="molecule type" value="Genomic_DNA"/>
</dbReference>
<sequence>MLQPKRTKHRKMFRIRHDKVKAAKNNTVTFGEFGLKSTSSAWITARQIEAARIAITRKMGREGKVIIKIFPHMSKTSKPIGIRMGSGKGSPEEWLAVVKEGTVMFEVLGNNPDIMKEALRLGGHKLPVTWKIVSKQIEVSSQAAETKESK</sequence>
<comment type="function">
    <text evidence="6 8">Binds 23S rRNA and is also seen to make contacts with the A and possibly P site tRNAs.</text>
</comment>
<dbReference type="Gene3D" id="3.90.1170.10">
    <property type="entry name" value="Ribosomal protein L10e/L16"/>
    <property type="match status" value="1"/>
</dbReference>
<evidence type="ECO:0000256" key="8">
    <source>
        <dbReference type="RuleBase" id="RU004414"/>
    </source>
</evidence>
<dbReference type="InterPro" id="IPR047873">
    <property type="entry name" value="Ribosomal_uL16"/>
</dbReference>
<evidence type="ECO:0000256" key="4">
    <source>
        <dbReference type="ARBA" id="ARBA00023274"/>
    </source>
</evidence>
<dbReference type="GO" id="GO:0019843">
    <property type="term" value="F:rRNA binding"/>
    <property type="evidence" value="ECO:0007669"/>
    <property type="project" value="UniProtKB-UniRule"/>
</dbReference>
<dbReference type="GO" id="GO:0003735">
    <property type="term" value="F:structural constituent of ribosome"/>
    <property type="evidence" value="ECO:0007669"/>
    <property type="project" value="InterPro"/>
</dbReference>
<dbReference type="PANTHER" id="PTHR12220">
    <property type="entry name" value="50S/60S RIBOSOMAL PROTEIN L16"/>
    <property type="match status" value="1"/>
</dbReference>
<keyword evidence="3 6" id="KW-0689">Ribosomal protein</keyword>
<evidence type="ECO:0000256" key="2">
    <source>
        <dbReference type="ARBA" id="ARBA00022555"/>
    </source>
</evidence>
<dbReference type="InterPro" id="IPR000114">
    <property type="entry name" value="Ribosomal_uL16_bact-type"/>
</dbReference>
<evidence type="ECO:0000313" key="13">
    <source>
        <dbReference type="Proteomes" id="UP000294882"/>
    </source>
</evidence>
<dbReference type="KEGG" id="mhyv:MHSN_01780"/>
<keyword evidence="6 8" id="KW-0699">rRNA-binding</keyword>
<protein>
    <recommendedName>
        <fullName evidence="5 6">Large ribosomal subunit protein uL16</fullName>
    </recommendedName>
</protein>
<evidence type="ECO:0000313" key="12">
    <source>
        <dbReference type="Proteomes" id="UP000264882"/>
    </source>
</evidence>
<evidence type="ECO:0000256" key="3">
    <source>
        <dbReference type="ARBA" id="ARBA00022980"/>
    </source>
</evidence>
<dbReference type="InterPro" id="IPR016180">
    <property type="entry name" value="Ribosomal_uL16_dom"/>
</dbReference>
<reference evidence="10" key="3">
    <citation type="submission" date="2023-04" db="EMBL/GenBank/DDBJ databases">
        <title>Genomes of recent Mycoplasma hyosynoviae isolates 2023.</title>
        <authorList>
            <person name="Spergser J."/>
        </authorList>
    </citation>
    <scope>NUCLEOTIDE SEQUENCE</scope>
    <source>
        <strain evidence="10">SN1J23N</strain>
    </source>
</reference>
<dbReference type="Pfam" id="PF00252">
    <property type="entry name" value="Ribosomal_L16"/>
    <property type="match status" value="1"/>
</dbReference>
<proteinExistence type="inferred from homology"/>
<dbReference type="Proteomes" id="UP001233782">
    <property type="component" value="Unassembled WGS sequence"/>
</dbReference>
<evidence type="ECO:0000256" key="5">
    <source>
        <dbReference type="ARBA" id="ARBA00035198"/>
    </source>
</evidence>
<evidence type="ECO:0000313" key="9">
    <source>
        <dbReference type="EMBL" id="ASI53914.1"/>
    </source>
</evidence>
<evidence type="ECO:0000256" key="7">
    <source>
        <dbReference type="RuleBase" id="RU004413"/>
    </source>
</evidence>
<dbReference type="PANTHER" id="PTHR12220:SF13">
    <property type="entry name" value="LARGE RIBOSOMAL SUBUNIT PROTEIN UL16M"/>
    <property type="match status" value="1"/>
</dbReference>
<keyword evidence="2 6" id="KW-0820">tRNA-binding</keyword>
<evidence type="ECO:0000256" key="1">
    <source>
        <dbReference type="ARBA" id="ARBA00008931"/>
    </source>
</evidence>
<keyword evidence="12" id="KW-1185">Reference proteome</keyword>
<reference evidence="11 13" key="2">
    <citation type="submission" date="2019-03" db="EMBL/GenBank/DDBJ databases">
        <title>Genomic Encyclopedia of Archaeal and Bacterial Type Strains, Phase II (KMG-II): from individual species to whole genera.</title>
        <authorList>
            <person name="Goeker M."/>
        </authorList>
    </citation>
    <scope>NUCLEOTIDE SEQUENCE [LARGE SCALE GENOMIC DNA]</scope>
    <source>
        <strain evidence="11 13">ATCC 25591</strain>
    </source>
</reference>
<dbReference type="CDD" id="cd01433">
    <property type="entry name" value="Ribosomal_L16_L10e"/>
    <property type="match status" value="1"/>
</dbReference>
<dbReference type="SUPFAM" id="SSF54686">
    <property type="entry name" value="Ribosomal protein L16p/L10e"/>
    <property type="match status" value="1"/>
</dbReference>
<gene>
    <name evidence="6 10" type="primary">rplP</name>
    <name evidence="11" type="ORF">JN03_0663</name>
    <name evidence="9" type="ORF">MHSN_01780</name>
    <name evidence="10" type="ORF">QJ129_02910</name>
</gene>
<dbReference type="PROSITE" id="PS00701">
    <property type="entry name" value="RIBOSOMAL_L16_2"/>
    <property type="match status" value="1"/>
</dbReference>
<dbReference type="PRINTS" id="PR00060">
    <property type="entry name" value="RIBOSOMALL16"/>
</dbReference>
<keyword evidence="4 6" id="KW-0687">Ribonucleoprotein</keyword>
<dbReference type="GO" id="GO:0000049">
    <property type="term" value="F:tRNA binding"/>
    <property type="evidence" value="ECO:0007669"/>
    <property type="project" value="UniProtKB-KW"/>
</dbReference>